<name>A0A3M6UFH4_POCDA</name>
<organism evidence="1 2">
    <name type="scientific">Pocillopora damicornis</name>
    <name type="common">Cauliflower coral</name>
    <name type="synonym">Millepora damicornis</name>
    <dbReference type="NCBI Taxonomy" id="46731"/>
    <lineage>
        <taxon>Eukaryota</taxon>
        <taxon>Metazoa</taxon>
        <taxon>Cnidaria</taxon>
        <taxon>Anthozoa</taxon>
        <taxon>Hexacorallia</taxon>
        <taxon>Scleractinia</taxon>
        <taxon>Astrocoeniina</taxon>
        <taxon>Pocilloporidae</taxon>
        <taxon>Pocillopora</taxon>
    </lineage>
</organism>
<dbReference type="OrthoDB" id="5989973at2759"/>
<dbReference type="Proteomes" id="UP000275408">
    <property type="component" value="Unassembled WGS sequence"/>
</dbReference>
<keyword evidence="2" id="KW-1185">Reference proteome</keyword>
<protein>
    <submittedName>
        <fullName evidence="1">Uncharacterized protein</fullName>
    </submittedName>
</protein>
<dbReference type="AlphaFoldDB" id="A0A3M6UFH4"/>
<comment type="caution">
    <text evidence="1">The sequence shown here is derived from an EMBL/GenBank/DDBJ whole genome shotgun (WGS) entry which is preliminary data.</text>
</comment>
<dbReference type="EMBL" id="RCHS01001650">
    <property type="protein sequence ID" value="RMX52402.1"/>
    <property type="molecule type" value="Genomic_DNA"/>
</dbReference>
<proteinExistence type="predicted"/>
<evidence type="ECO:0000313" key="1">
    <source>
        <dbReference type="EMBL" id="RMX52402.1"/>
    </source>
</evidence>
<gene>
    <name evidence="1" type="ORF">pdam_00019560</name>
</gene>
<reference evidence="1 2" key="1">
    <citation type="journal article" date="2018" name="Sci. Rep.">
        <title>Comparative analysis of the Pocillopora damicornis genome highlights role of immune system in coral evolution.</title>
        <authorList>
            <person name="Cunning R."/>
            <person name="Bay R.A."/>
            <person name="Gillette P."/>
            <person name="Baker A.C."/>
            <person name="Traylor-Knowles N."/>
        </authorList>
    </citation>
    <scope>NUCLEOTIDE SEQUENCE [LARGE SCALE GENOMIC DNA]</scope>
    <source>
        <strain evidence="1">RSMAS</strain>
        <tissue evidence="1">Whole animal</tissue>
    </source>
</reference>
<sequence length="173" mass="19181">MTKELSRRVSSVLDDEEATHCYRPSSLVPISTKSSLRAKHQNVDYIPHGTGYKLLDPDGIYDLFNWHESERKRLKAELEGLPQVDLQGRQVVIDRDDVNKVDHSMFKIMEDIFTGTIKRFMGSEESVVTVATSGNGGKASLSNTKGIGEQTQSTISGLAYGAKKTAKSYSILQ</sequence>
<accession>A0A3M6UFH4</accession>
<evidence type="ECO:0000313" key="2">
    <source>
        <dbReference type="Proteomes" id="UP000275408"/>
    </source>
</evidence>